<proteinExistence type="predicted"/>
<name>A0ABT0Y837_9ACTN</name>
<evidence type="ECO:0000313" key="1">
    <source>
        <dbReference type="EMBL" id="MCM4082212.1"/>
    </source>
</evidence>
<dbReference type="RefSeq" id="WP_251801932.1">
    <property type="nucleotide sequence ID" value="NZ_JAMQOL010000047.1"/>
</dbReference>
<keyword evidence="2" id="KW-1185">Reference proteome</keyword>
<accession>A0ABT0Y837</accession>
<evidence type="ECO:0000313" key="2">
    <source>
        <dbReference type="Proteomes" id="UP001523216"/>
    </source>
</evidence>
<sequence>MDNQHSEIIPALFQGDLVVIAEEHQRPDDRGLVFEITRVNPVNWSLSPVNGDRPLRCPPEMLRKATAEEITAAQAAPPVAPVHCGTVVTVQGPGWRQPAKQLWCVLRLKGQHHAELGRLGGDIRIYPKVPRKYLTPLTDDQVVAMIEAAKAA</sequence>
<dbReference type="EMBL" id="JAMQOL010000047">
    <property type="protein sequence ID" value="MCM4082212.1"/>
    <property type="molecule type" value="Genomic_DNA"/>
</dbReference>
<protein>
    <submittedName>
        <fullName evidence="1">Uncharacterized protein</fullName>
    </submittedName>
</protein>
<organism evidence="1 2">
    <name type="scientific">Paractinoplanes hotanensis</name>
    <dbReference type="NCBI Taxonomy" id="2906497"/>
    <lineage>
        <taxon>Bacteria</taxon>
        <taxon>Bacillati</taxon>
        <taxon>Actinomycetota</taxon>
        <taxon>Actinomycetes</taxon>
        <taxon>Micromonosporales</taxon>
        <taxon>Micromonosporaceae</taxon>
        <taxon>Paractinoplanes</taxon>
    </lineage>
</organism>
<reference evidence="1 2" key="1">
    <citation type="submission" date="2022-06" db="EMBL/GenBank/DDBJ databases">
        <title>Actinoplanes abujensis sp. nov., isolated from Nigerian arid soil.</title>
        <authorList>
            <person name="Ding P."/>
        </authorList>
    </citation>
    <scope>NUCLEOTIDE SEQUENCE [LARGE SCALE GENOMIC DNA]</scope>
    <source>
        <strain evidence="2">TRM88002</strain>
    </source>
</reference>
<dbReference type="Proteomes" id="UP001523216">
    <property type="component" value="Unassembled WGS sequence"/>
</dbReference>
<comment type="caution">
    <text evidence="1">The sequence shown here is derived from an EMBL/GenBank/DDBJ whole genome shotgun (WGS) entry which is preliminary data.</text>
</comment>
<gene>
    <name evidence="1" type="ORF">LXN57_32065</name>
</gene>